<accession>A0ABR2BA62</accession>
<comment type="caution">
    <text evidence="1">The sequence shown here is derived from an EMBL/GenBank/DDBJ whole genome shotgun (WGS) entry which is preliminary data.</text>
</comment>
<proteinExistence type="predicted"/>
<evidence type="ECO:0000313" key="2">
    <source>
        <dbReference type="Proteomes" id="UP001472677"/>
    </source>
</evidence>
<reference evidence="1 2" key="1">
    <citation type="journal article" date="2024" name="G3 (Bethesda)">
        <title>Genome assembly of Hibiscus sabdariffa L. provides insights into metabolisms of medicinal natural products.</title>
        <authorList>
            <person name="Kim T."/>
        </authorList>
    </citation>
    <scope>NUCLEOTIDE SEQUENCE [LARGE SCALE GENOMIC DNA]</scope>
    <source>
        <strain evidence="1">TK-2024</strain>
        <tissue evidence="1">Old leaves</tissue>
    </source>
</reference>
<name>A0ABR2BA62_9ROSI</name>
<dbReference type="EMBL" id="JBBPBM010000147">
    <property type="protein sequence ID" value="KAK8503977.1"/>
    <property type="molecule type" value="Genomic_DNA"/>
</dbReference>
<sequence>MKLKDEKAALRVKVMRSHPKMGEKEGVADKLVALAREASTDCQHLLVMSSDVLPLAALDMTNDEELLHWSYRTGANEMTKCLPREDPGG</sequence>
<organism evidence="1 2">
    <name type="scientific">Hibiscus sabdariffa</name>
    <name type="common">roselle</name>
    <dbReference type="NCBI Taxonomy" id="183260"/>
    <lineage>
        <taxon>Eukaryota</taxon>
        <taxon>Viridiplantae</taxon>
        <taxon>Streptophyta</taxon>
        <taxon>Embryophyta</taxon>
        <taxon>Tracheophyta</taxon>
        <taxon>Spermatophyta</taxon>
        <taxon>Magnoliopsida</taxon>
        <taxon>eudicotyledons</taxon>
        <taxon>Gunneridae</taxon>
        <taxon>Pentapetalae</taxon>
        <taxon>rosids</taxon>
        <taxon>malvids</taxon>
        <taxon>Malvales</taxon>
        <taxon>Malvaceae</taxon>
        <taxon>Malvoideae</taxon>
        <taxon>Hibiscus</taxon>
    </lineage>
</organism>
<gene>
    <name evidence="1" type="ORF">V6N12_019144</name>
</gene>
<evidence type="ECO:0000313" key="1">
    <source>
        <dbReference type="EMBL" id="KAK8503977.1"/>
    </source>
</evidence>
<protein>
    <submittedName>
        <fullName evidence="1">Uncharacterized protein</fullName>
    </submittedName>
</protein>
<keyword evidence="2" id="KW-1185">Reference proteome</keyword>
<dbReference type="Proteomes" id="UP001472677">
    <property type="component" value="Unassembled WGS sequence"/>
</dbReference>